<dbReference type="InterPro" id="IPR000477">
    <property type="entry name" value="RT_dom"/>
</dbReference>
<comment type="caution">
    <text evidence="2">The sequence shown here is derived from an EMBL/GenBank/DDBJ whole genome shotgun (WGS) entry which is preliminary data.</text>
</comment>
<name>A0AAU9URY5_EUPED</name>
<evidence type="ECO:0000313" key="3">
    <source>
        <dbReference type="Proteomes" id="UP001153954"/>
    </source>
</evidence>
<dbReference type="AlphaFoldDB" id="A0AAU9URY5"/>
<sequence length="150" mass="17913">MHDTTIQRFRNFDQDRVYKERKKQRSRQHTKRSHFNGLQSNLYKLLASCLEKHLAEHTEEHQPVEQAGFRSTYSTIDHIQALEFTIEKYKEMKRSLYLAFIDYAKAFDSISHLIMWRALQECDVPSETTELIQDIYKKSTSRVILDKRGT</sequence>
<dbReference type="Proteomes" id="UP001153954">
    <property type="component" value="Unassembled WGS sequence"/>
</dbReference>
<protein>
    <recommendedName>
        <fullName evidence="1">Reverse transcriptase domain-containing protein</fullName>
    </recommendedName>
</protein>
<dbReference type="PANTHER" id="PTHR47027">
    <property type="entry name" value="REVERSE TRANSCRIPTASE DOMAIN-CONTAINING PROTEIN"/>
    <property type="match status" value="1"/>
</dbReference>
<proteinExistence type="predicted"/>
<reference evidence="2" key="1">
    <citation type="submission" date="2022-03" db="EMBL/GenBank/DDBJ databases">
        <authorList>
            <person name="Tunstrom K."/>
        </authorList>
    </citation>
    <scope>NUCLEOTIDE SEQUENCE</scope>
</reference>
<evidence type="ECO:0000313" key="2">
    <source>
        <dbReference type="EMBL" id="CAH2102175.1"/>
    </source>
</evidence>
<evidence type="ECO:0000259" key="1">
    <source>
        <dbReference type="Pfam" id="PF00078"/>
    </source>
</evidence>
<accession>A0AAU9URY5</accession>
<organism evidence="2 3">
    <name type="scientific">Euphydryas editha</name>
    <name type="common">Edith's checkerspot</name>
    <dbReference type="NCBI Taxonomy" id="104508"/>
    <lineage>
        <taxon>Eukaryota</taxon>
        <taxon>Metazoa</taxon>
        <taxon>Ecdysozoa</taxon>
        <taxon>Arthropoda</taxon>
        <taxon>Hexapoda</taxon>
        <taxon>Insecta</taxon>
        <taxon>Pterygota</taxon>
        <taxon>Neoptera</taxon>
        <taxon>Endopterygota</taxon>
        <taxon>Lepidoptera</taxon>
        <taxon>Glossata</taxon>
        <taxon>Ditrysia</taxon>
        <taxon>Papilionoidea</taxon>
        <taxon>Nymphalidae</taxon>
        <taxon>Nymphalinae</taxon>
        <taxon>Euphydryas</taxon>
    </lineage>
</organism>
<dbReference type="Pfam" id="PF00078">
    <property type="entry name" value="RVT_1"/>
    <property type="match status" value="1"/>
</dbReference>
<keyword evidence="3" id="KW-1185">Reference proteome</keyword>
<gene>
    <name evidence="2" type="ORF">EEDITHA_LOCUS16846</name>
</gene>
<dbReference type="EMBL" id="CAKOGL010000025">
    <property type="protein sequence ID" value="CAH2102175.1"/>
    <property type="molecule type" value="Genomic_DNA"/>
</dbReference>
<dbReference type="PANTHER" id="PTHR47027:SF20">
    <property type="entry name" value="REVERSE TRANSCRIPTASE-LIKE PROTEIN WITH RNA-DIRECTED DNA POLYMERASE DOMAIN"/>
    <property type="match status" value="1"/>
</dbReference>
<feature type="domain" description="Reverse transcriptase" evidence="1">
    <location>
        <begin position="35"/>
        <end position="138"/>
    </location>
</feature>